<dbReference type="Pfam" id="PF00005">
    <property type="entry name" value="ABC_tran"/>
    <property type="match status" value="2"/>
</dbReference>
<dbReference type="InterPro" id="IPR017871">
    <property type="entry name" value="ABC_transporter-like_CS"/>
</dbReference>
<dbReference type="Gene3D" id="3.40.50.300">
    <property type="entry name" value="P-loop containing nucleotide triphosphate hydrolases"/>
    <property type="match status" value="2"/>
</dbReference>
<evidence type="ECO:0000259" key="4">
    <source>
        <dbReference type="PROSITE" id="PS50893"/>
    </source>
</evidence>
<feature type="domain" description="ABC transporter" evidence="4">
    <location>
        <begin position="4"/>
        <end position="260"/>
    </location>
</feature>
<dbReference type="Pfam" id="PF12848">
    <property type="entry name" value="ABC_tran_Xtn"/>
    <property type="match status" value="1"/>
</dbReference>
<name>C8PST2_9SPIR</name>
<dbReference type="PANTHER" id="PTHR42855">
    <property type="entry name" value="ABC TRANSPORTER ATP-BINDING SUBUNIT"/>
    <property type="match status" value="1"/>
</dbReference>
<dbReference type="InterPro" id="IPR051309">
    <property type="entry name" value="ABCF_ATPase"/>
</dbReference>
<dbReference type="PANTHER" id="PTHR42855:SF2">
    <property type="entry name" value="DRUG RESISTANCE ABC TRANSPORTER,ATP-BINDING PROTEIN"/>
    <property type="match status" value="1"/>
</dbReference>
<dbReference type="Gene3D" id="1.10.287.380">
    <property type="entry name" value="Valyl-tRNA synthetase, C-terminal domain"/>
    <property type="match status" value="1"/>
</dbReference>
<proteinExistence type="predicted"/>
<dbReference type="STRING" id="596324.TREVI0001_2472"/>
<sequence>MPFVQLSNISLAFGDRDILQNITLVLTQGTKAALTGANGSGKSTLMKIIAGVMQADSGAISMEKNTRVAYLPQSGIVHTGKTLAEEADTAFSRGAQLLEQLEAVGKLMSEEADAAKAERLAHDYHALQTELEQSGWYFRQRLADETLRGLGFTAEDFTRLTDEFSGGWQMRIALAKILLSGADIIILDEPTNYLDIEARSWLELWLKKFTGGFLLVSHDRSFLDATVNETYELFNGTLKRYAGTYTNYEKTREVELASLIKAYAQQQLEIAKTEDFIRKFRYKATKAAAVQDRVKRLEKLERIELPEHLKKIHFSFPPAPHSGNIALQAEGITKAYGKRLVLKDAELTVTKQERIALAGRNGAGKTTFLRILAGEDSAYTGTVKYGAGIITGYFSQDEAERINGSETIIQLMEREAPTHLIPKLYDMLAAFLFRGDDIYKQLSVLSGGEKSRLALLRLLLKPLNLLILDEPTNHLDLHSKDVLLDALQRFEGTVIFVSHDKFFIQGLATRILELTAGSSPAAGTRIRNFPGTYDYYLYRIAAEANGSSEAGGNDGKTGASSGKAEADSSGLQSGIASSNTGGTALSYDEQKKQRAEKRKREKEEERIFTELAQTEDKIKELETQLASPEVYADGEKVRSVQQQIQALQENAAALTEQWEALN</sequence>
<evidence type="ECO:0000256" key="2">
    <source>
        <dbReference type="ARBA" id="ARBA00022840"/>
    </source>
</evidence>
<dbReference type="GO" id="GO:0016887">
    <property type="term" value="F:ATP hydrolysis activity"/>
    <property type="evidence" value="ECO:0007669"/>
    <property type="project" value="InterPro"/>
</dbReference>
<accession>C8PST2</accession>
<dbReference type="InterPro" id="IPR032781">
    <property type="entry name" value="ABC_tran_Xtn"/>
</dbReference>
<dbReference type="InterPro" id="IPR037118">
    <property type="entry name" value="Val-tRNA_synth_C_sf"/>
</dbReference>
<feature type="domain" description="ABC transporter" evidence="4">
    <location>
        <begin position="327"/>
        <end position="541"/>
    </location>
</feature>
<gene>
    <name evidence="5" type="ORF">TREVI0001_2472</name>
</gene>
<dbReference type="InterPro" id="IPR003593">
    <property type="entry name" value="AAA+_ATPase"/>
</dbReference>
<dbReference type="Pfam" id="PF16326">
    <property type="entry name" value="ABC_tran_CTD"/>
    <property type="match status" value="1"/>
</dbReference>
<dbReference type="SMART" id="SM00382">
    <property type="entry name" value="AAA"/>
    <property type="match status" value="2"/>
</dbReference>
<keyword evidence="2 5" id="KW-0067">ATP-binding</keyword>
<dbReference type="InterPro" id="IPR003439">
    <property type="entry name" value="ABC_transporter-like_ATP-bd"/>
</dbReference>
<dbReference type="GO" id="GO:0005524">
    <property type="term" value="F:ATP binding"/>
    <property type="evidence" value="ECO:0007669"/>
    <property type="project" value="UniProtKB-KW"/>
</dbReference>
<reference evidence="5 6" key="1">
    <citation type="submission" date="2009-07" db="EMBL/GenBank/DDBJ databases">
        <authorList>
            <person name="Madupu R."/>
            <person name="Sebastian Y."/>
            <person name="Durkin A.S."/>
            <person name="Torralba M."/>
            <person name="Methe B."/>
            <person name="Sutton G.G."/>
            <person name="Strausberg R.L."/>
            <person name="Nelson K.E."/>
        </authorList>
    </citation>
    <scope>NUCLEOTIDE SEQUENCE [LARGE SCALE GENOMIC DNA]</scope>
    <source>
        <strain evidence="5 6">ATCC 35580</strain>
    </source>
</reference>
<evidence type="ECO:0000313" key="5">
    <source>
        <dbReference type="EMBL" id="EEV19543.1"/>
    </source>
</evidence>
<protein>
    <submittedName>
        <fullName evidence="5">ABC transporter, ATP-binding protein</fullName>
    </submittedName>
</protein>
<dbReference type="OrthoDB" id="9760950at2"/>
<dbReference type="PROSITE" id="PS50893">
    <property type="entry name" value="ABC_TRANSPORTER_2"/>
    <property type="match status" value="2"/>
</dbReference>
<dbReference type="CDD" id="cd03221">
    <property type="entry name" value="ABCF_EF-3"/>
    <property type="match status" value="2"/>
</dbReference>
<evidence type="ECO:0000256" key="1">
    <source>
        <dbReference type="ARBA" id="ARBA00022741"/>
    </source>
</evidence>
<dbReference type="Proteomes" id="UP000004509">
    <property type="component" value="Unassembled WGS sequence"/>
</dbReference>
<comment type="caution">
    <text evidence="5">The sequence shown here is derived from an EMBL/GenBank/DDBJ whole genome shotgun (WGS) entry which is preliminary data.</text>
</comment>
<dbReference type="RefSeq" id="WP_006189658.1">
    <property type="nucleotide sequence ID" value="NZ_ACYH01000054.1"/>
</dbReference>
<evidence type="ECO:0000256" key="3">
    <source>
        <dbReference type="SAM" id="MobiDB-lite"/>
    </source>
</evidence>
<dbReference type="EMBL" id="ACYH01000054">
    <property type="protein sequence ID" value="EEV19543.1"/>
    <property type="molecule type" value="Genomic_DNA"/>
</dbReference>
<dbReference type="InterPro" id="IPR027417">
    <property type="entry name" value="P-loop_NTPase"/>
</dbReference>
<dbReference type="SUPFAM" id="SSF52540">
    <property type="entry name" value="P-loop containing nucleoside triphosphate hydrolases"/>
    <property type="match status" value="2"/>
</dbReference>
<dbReference type="eggNOG" id="COG0488">
    <property type="taxonomic scope" value="Bacteria"/>
</dbReference>
<dbReference type="InterPro" id="IPR032524">
    <property type="entry name" value="ABC_tran_C"/>
</dbReference>
<evidence type="ECO:0000313" key="6">
    <source>
        <dbReference type="Proteomes" id="UP000004509"/>
    </source>
</evidence>
<keyword evidence="1" id="KW-0547">Nucleotide-binding</keyword>
<dbReference type="PROSITE" id="PS00211">
    <property type="entry name" value="ABC_TRANSPORTER_1"/>
    <property type="match status" value="2"/>
</dbReference>
<feature type="compositionally biased region" description="Polar residues" evidence="3">
    <location>
        <begin position="569"/>
        <end position="583"/>
    </location>
</feature>
<dbReference type="GO" id="GO:0003677">
    <property type="term" value="F:DNA binding"/>
    <property type="evidence" value="ECO:0007669"/>
    <property type="project" value="InterPro"/>
</dbReference>
<dbReference type="AlphaFoldDB" id="C8PST2"/>
<organism evidence="5 6">
    <name type="scientific">Treponema vincentii ATCC 35580</name>
    <dbReference type="NCBI Taxonomy" id="596324"/>
    <lineage>
        <taxon>Bacteria</taxon>
        <taxon>Pseudomonadati</taxon>
        <taxon>Spirochaetota</taxon>
        <taxon>Spirochaetia</taxon>
        <taxon>Spirochaetales</taxon>
        <taxon>Treponemataceae</taxon>
        <taxon>Treponema</taxon>
    </lineage>
</organism>
<feature type="region of interest" description="Disordered" evidence="3">
    <location>
        <begin position="547"/>
        <end position="606"/>
    </location>
</feature>
<dbReference type="FunFam" id="3.40.50.300:FF:000011">
    <property type="entry name" value="Putative ABC transporter ATP-binding component"/>
    <property type="match status" value="1"/>
</dbReference>